<dbReference type="NCBIfam" id="TIGR03619">
    <property type="entry name" value="F420_Rv2161c"/>
    <property type="match status" value="1"/>
</dbReference>
<dbReference type="InterPro" id="IPR019921">
    <property type="entry name" value="Lucif-like_OxRdtase_Rv2161c"/>
</dbReference>
<evidence type="ECO:0000256" key="2">
    <source>
        <dbReference type="ARBA" id="ARBA00022643"/>
    </source>
</evidence>
<protein>
    <submittedName>
        <fullName evidence="6">LLM class F420-dependent oxidoreductase</fullName>
    </submittedName>
</protein>
<keyword evidence="4" id="KW-0503">Monooxygenase</keyword>
<dbReference type="Pfam" id="PF00296">
    <property type="entry name" value="Bac_luciferase"/>
    <property type="match status" value="1"/>
</dbReference>
<dbReference type="InterPro" id="IPR011251">
    <property type="entry name" value="Luciferase-like_dom"/>
</dbReference>
<gene>
    <name evidence="6" type="ORF">Ade02nite_13850</name>
</gene>
<dbReference type="PANTHER" id="PTHR42847:SF4">
    <property type="entry name" value="ALKANESULFONATE MONOOXYGENASE-RELATED"/>
    <property type="match status" value="1"/>
</dbReference>
<feature type="domain" description="Luciferase-like" evidence="5">
    <location>
        <begin position="15"/>
        <end position="239"/>
    </location>
</feature>
<dbReference type="EMBL" id="BOMI01000021">
    <property type="protein sequence ID" value="GID72744.1"/>
    <property type="molecule type" value="Genomic_DNA"/>
</dbReference>
<dbReference type="Gene3D" id="3.20.20.30">
    <property type="entry name" value="Luciferase-like domain"/>
    <property type="match status" value="1"/>
</dbReference>
<evidence type="ECO:0000256" key="4">
    <source>
        <dbReference type="ARBA" id="ARBA00023033"/>
    </source>
</evidence>
<evidence type="ECO:0000256" key="3">
    <source>
        <dbReference type="ARBA" id="ARBA00023002"/>
    </source>
</evidence>
<evidence type="ECO:0000313" key="6">
    <source>
        <dbReference type="EMBL" id="GID72744.1"/>
    </source>
</evidence>
<dbReference type="Proteomes" id="UP000609879">
    <property type="component" value="Unassembled WGS sequence"/>
</dbReference>
<keyword evidence="3" id="KW-0560">Oxidoreductase</keyword>
<dbReference type="PANTHER" id="PTHR42847">
    <property type="entry name" value="ALKANESULFONATE MONOOXYGENASE"/>
    <property type="match status" value="1"/>
</dbReference>
<comment type="caution">
    <text evidence="6">The sequence shown here is derived from an EMBL/GenBank/DDBJ whole genome shotgun (WGS) entry which is preliminary data.</text>
</comment>
<organism evidence="6 7">
    <name type="scientific">Paractinoplanes deccanensis</name>
    <dbReference type="NCBI Taxonomy" id="113561"/>
    <lineage>
        <taxon>Bacteria</taxon>
        <taxon>Bacillati</taxon>
        <taxon>Actinomycetota</taxon>
        <taxon>Actinomycetes</taxon>
        <taxon>Micromonosporales</taxon>
        <taxon>Micromonosporaceae</taxon>
        <taxon>Paractinoplanes</taxon>
    </lineage>
</organism>
<proteinExistence type="predicted"/>
<evidence type="ECO:0000256" key="1">
    <source>
        <dbReference type="ARBA" id="ARBA00022630"/>
    </source>
</evidence>
<keyword evidence="1" id="KW-0285">Flavoprotein</keyword>
<name>A0ABQ3XYB2_9ACTN</name>
<dbReference type="SUPFAM" id="SSF51679">
    <property type="entry name" value="Bacterial luciferase-like"/>
    <property type="match status" value="1"/>
</dbReference>
<sequence>MDLGVDLLTSGPHATEDTIVRLAAEAEALGYAAVWTHERQLCPTGDVAQPPGPPRPLPDYYRTTYDPVDTLAFVAALTSGVRLGTSVLTAPLHSPVLLARRLATLDRLSRGRLVAGLGQGWMRAEYDAENVPFGERGDRLQDFVGALRAAWAPDPVSYEGRFYRMPAGHFGPKPHQDGGPPLLVGAAAPAAIDRAARIADGFNPTSMSFERLTAAIGRFRAAAARAGRDPARLSIVVRAATPLTLSSLGGRRPFLGGSPVQVAEDLRRLDEWRVDHVLFTNVRMPPLDEQLRLLDRIKVAADRAGAGRARWEKPAEPVRP</sequence>
<evidence type="ECO:0000259" key="5">
    <source>
        <dbReference type="Pfam" id="PF00296"/>
    </source>
</evidence>
<keyword evidence="7" id="KW-1185">Reference proteome</keyword>
<dbReference type="RefSeq" id="WP_203760682.1">
    <property type="nucleotide sequence ID" value="NZ_BAAABO010000006.1"/>
</dbReference>
<evidence type="ECO:0000313" key="7">
    <source>
        <dbReference type="Proteomes" id="UP000609879"/>
    </source>
</evidence>
<reference evidence="6 7" key="1">
    <citation type="submission" date="2021-01" db="EMBL/GenBank/DDBJ databases">
        <title>Whole genome shotgun sequence of Actinoplanes deccanensis NBRC 13994.</title>
        <authorList>
            <person name="Komaki H."/>
            <person name="Tamura T."/>
        </authorList>
    </citation>
    <scope>NUCLEOTIDE SEQUENCE [LARGE SCALE GENOMIC DNA]</scope>
    <source>
        <strain evidence="6 7">NBRC 13994</strain>
    </source>
</reference>
<dbReference type="InterPro" id="IPR050172">
    <property type="entry name" value="SsuD_RutA_monooxygenase"/>
</dbReference>
<keyword evidence="2" id="KW-0288">FMN</keyword>
<accession>A0ABQ3XYB2</accession>
<dbReference type="InterPro" id="IPR036661">
    <property type="entry name" value="Luciferase-like_sf"/>
</dbReference>